<feature type="compositionally biased region" description="Basic and acidic residues" evidence="8">
    <location>
        <begin position="149"/>
        <end position="160"/>
    </location>
</feature>
<sequence>MQALINFMYTGQTDVPQKEVPTLLATAEALRIKGLGVFNPSGGGGGGGEGKVNPSQVNPSQVNPSQVNPAQVNPSQVNPSQVNPSHKDINSLSKKRRVAVDSASAFNGSLDDSARSDATISSLSRDDNNFLENLYSHHYALLSSPKRRKNDESGKSKEGVESDDINNTSNNSNSSILDTFMHHRQAATSKIPLRSTTNTASAPPSPRNRPPGLCEEEMMGGGSATVSSLSLDIVNKQKTSTDKHSTGKQKQNQQQQQQSLHHPTSADKHSTGKQQQNQQQQQSLHHPTRLEAKAASPRALNYSIAGLGGNKASYSTGALGHVSEDSTTAPADTPENLMKTEIKEEALDFSTTSLSENHQSDTTTTTTTTGGGGGSNSSIEEEARMYLNAFTRSANLKWQQTPEEPLETAATDGRPFVCPICQKSFAKAAILKRHHLAHYRPYVCHICTRSFTRREVLAEHLLEHNGADLRMPCPVCAMTIKRKRNLQAHIKVKHPDYYRQKLTKKEATC</sequence>
<dbReference type="FunFam" id="3.30.160.60:FF:000446">
    <property type="entry name" value="Zinc finger protein"/>
    <property type="match status" value="1"/>
</dbReference>
<accession>A0AAE1NPF9</accession>
<feature type="region of interest" description="Disordered" evidence="8">
    <location>
        <begin position="188"/>
        <end position="224"/>
    </location>
</feature>
<evidence type="ECO:0000256" key="3">
    <source>
        <dbReference type="ARBA" id="ARBA00022737"/>
    </source>
</evidence>
<evidence type="ECO:0000256" key="6">
    <source>
        <dbReference type="ARBA" id="ARBA00023242"/>
    </source>
</evidence>
<evidence type="ECO:0000256" key="8">
    <source>
        <dbReference type="SAM" id="MobiDB-lite"/>
    </source>
</evidence>
<protein>
    <recommendedName>
        <fullName evidence="9">C2H2-type domain-containing protein</fullName>
    </recommendedName>
</protein>
<dbReference type="GO" id="GO:0008270">
    <property type="term" value="F:zinc ion binding"/>
    <property type="evidence" value="ECO:0007669"/>
    <property type="project" value="UniProtKB-KW"/>
</dbReference>
<organism evidence="10 11">
    <name type="scientific">Petrolisthes manimaculis</name>
    <dbReference type="NCBI Taxonomy" id="1843537"/>
    <lineage>
        <taxon>Eukaryota</taxon>
        <taxon>Metazoa</taxon>
        <taxon>Ecdysozoa</taxon>
        <taxon>Arthropoda</taxon>
        <taxon>Crustacea</taxon>
        <taxon>Multicrustacea</taxon>
        <taxon>Malacostraca</taxon>
        <taxon>Eumalacostraca</taxon>
        <taxon>Eucarida</taxon>
        <taxon>Decapoda</taxon>
        <taxon>Pleocyemata</taxon>
        <taxon>Anomura</taxon>
        <taxon>Galatheoidea</taxon>
        <taxon>Porcellanidae</taxon>
        <taxon>Petrolisthes</taxon>
    </lineage>
</organism>
<dbReference type="Pfam" id="PF00096">
    <property type="entry name" value="zf-C2H2"/>
    <property type="match status" value="2"/>
</dbReference>
<feature type="region of interest" description="Disordered" evidence="8">
    <location>
        <begin position="40"/>
        <end position="96"/>
    </location>
</feature>
<evidence type="ECO:0000313" key="11">
    <source>
        <dbReference type="Proteomes" id="UP001292094"/>
    </source>
</evidence>
<evidence type="ECO:0000259" key="9">
    <source>
        <dbReference type="PROSITE" id="PS50157"/>
    </source>
</evidence>
<dbReference type="SUPFAM" id="SSF57667">
    <property type="entry name" value="beta-beta-alpha zinc fingers"/>
    <property type="match status" value="2"/>
</dbReference>
<evidence type="ECO:0000256" key="1">
    <source>
        <dbReference type="ARBA" id="ARBA00004123"/>
    </source>
</evidence>
<reference evidence="10" key="1">
    <citation type="submission" date="2023-11" db="EMBL/GenBank/DDBJ databases">
        <title>Genome assemblies of two species of porcelain crab, Petrolisthes cinctipes and Petrolisthes manimaculis (Anomura: Porcellanidae).</title>
        <authorList>
            <person name="Angst P."/>
        </authorList>
    </citation>
    <scope>NUCLEOTIDE SEQUENCE</scope>
    <source>
        <strain evidence="10">PB745_02</strain>
        <tissue evidence="10">Gill</tissue>
    </source>
</reference>
<dbReference type="PANTHER" id="PTHR24394">
    <property type="entry name" value="ZINC FINGER PROTEIN"/>
    <property type="match status" value="1"/>
</dbReference>
<keyword evidence="11" id="KW-1185">Reference proteome</keyword>
<keyword evidence="6" id="KW-0539">Nucleus</keyword>
<feature type="compositionally biased region" description="Low complexity" evidence="8">
    <location>
        <begin position="165"/>
        <end position="175"/>
    </location>
</feature>
<dbReference type="AlphaFoldDB" id="A0AAE1NPF9"/>
<feature type="region of interest" description="Disordered" evidence="8">
    <location>
        <begin position="237"/>
        <end position="294"/>
    </location>
</feature>
<dbReference type="InterPro" id="IPR013087">
    <property type="entry name" value="Znf_C2H2_type"/>
</dbReference>
<feature type="region of interest" description="Disordered" evidence="8">
    <location>
        <begin position="144"/>
        <end position="175"/>
    </location>
</feature>
<feature type="domain" description="C2H2-type" evidence="9">
    <location>
        <begin position="416"/>
        <end position="438"/>
    </location>
</feature>
<keyword evidence="2" id="KW-0479">Metal-binding</keyword>
<dbReference type="PROSITE" id="PS00028">
    <property type="entry name" value="ZINC_FINGER_C2H2_1"/>
    <property type="match status" value="3"/>
</dbReference>
<evidence type="ECO:0000313" key="10">
    <source>
        <dbReference type="EMBL" id="KAK4292870.1"/>
    </source>
</evidence>
<dbReference type="GO" id="GO:0000981">
    <property type="term" value="F:DNA-binding transcription factor activity, RNA polymerase II-specific"/>
    <property type="evidence" value="ECO:0007669"/>
    <property type="project" value="TreeGrafter"/>
</dbReference>
<feature type="compositionally biased region" description="Gly residues" evidence="8">
    <location>
        <begin position="41"/>
        <end position="50"/>
    </location>
</feature>
<feature type="domain" description="C2H2-type" evidence="9">
    <location>
        <begin position="442"/>
        <end position="469"/>
    </location>
</feature>
<feature type="compositionally biased region" description="Polar residues" evidence="8">
    <location>
        <begin position="351"/>
        <end position="361"/>
    </location>
</feature>
<evidence type="ECO:0000256" key="5">
    <source>
        <dbReference type="ARBA" id="ARBA00022833"/>
    </source>
</evidence>
<dbReference type="Proteomes" id="UP001292094">
    <property type="component" value="Unassembled WGS sequence"/>
</dbReference>
<feature type="compositionally biased region" description="Polar residues" evidence="8">
    <location>
        <begin position="53"/>
        <end position="84"/>
    </location>
</feature>
<dbReference type="EMBL" id="JAWZYT010004702">
    <property type="protein sequence ID" value="KAK4292870.1"/>
    <property type="molecule type" value="Genomic_DNA"/>
</dbReference>
<dbReference type="InterPro" id="IPR000210">
    <property type="entry name" value="BTB/POZ_dom"/>
</dbReference>
<evidence type="ECO:0000256" key="2">
    <source>
        <dbReference type="ARBA" id="ARBA00022723"/>
    </source>
</evidence>
<dbReference type="InterPro" id="IPR036236">
    <property type="entry name" value="Znf_C2H2_sf"/>
</dbReference>
<comment type="caution">
    <text evidence="10">The sequence shown here is derived from an EMBL/GenBank/DDBJ whole genome shotgun (WGS) entry which is preliminary data.</text>
</comment>
<dbReference type="PROSITE" id="PS50157">
    <property type="entry name" value="ZINC_FINGER_C2H2_2"/>
    <property type="match status" value="2"/>
</dbReference>
<feature type="compositionally biased region" description="Low complexity" evidence="8">
    <location>
        <begin position="248"/>
        <end position="258"/>
    </location>
</feature>
<comment type="subcellular location">
    <subcellularLocation>
        <location evidence="1">Nucleus</location>
    </subcellularLocation>
</comment>
<name>A0AAE1NPF9_9EUCA</name>
<gene>
    <name evidence="10" type="ORF">Pmani_034389</name>
</gene>
<dbReference type="SMART" id="SM00355">
    <property type="entry name" value="ZnF_C2H2"/>
    <property type="match status" value="3"/>
</dbReference>
<dbReference type="GO" id="GO:0005634">
    <property type="term" value="C:nucleus"/>
    <property type="evidence" value="ECO:0007669"/>
    <property type="project" value="UniProtKB-SubCell"/>
</dbReference>
<keyword evidence="4 7" id="KW-0863">Zinc-finger</keyword>
<evidence type="ECO:0000256" key="7">
    <source>
        <dbReference type="PROSITE-ProRule" id="PRU00042"/>
    </source>
</evidence>
<evidence type="ECO:0000256" key="4">
    <source>
        <dbReference type="ARBA" id="ARBA00022771"/>
    </source>
</evidence>
<feature type="region of interest" description="Disordered" evidence="8">
    <location>
        <begin position="351"/>
        <end position="378"/>
    </location>
</feature>
<proteinExistence type="predicted"/>
<dbReference type="Pfam" id="PF00651">
    <property type="entry name" value="BTB"/>
    <property type="match status" value="1"/>
</dbReference>
<dbReference type="Gene3D" id="3.30.160.60">
    <property type="entry name" value="Classic Zinc Finger"/>
    <property type="match status" value="2"/>
</dbReference>
<keyword evidence="3" id="KW-0677">Repeat</keyword>
<keyword evidence="5" id="KW-0862">Zinc</keyword>
<dbReference type="PANTHER" id="PTHR24394:SF44">
    <property type="entry name" value="ZINC FINGER PROTEIN 271-LIKE"/>
    <property type="match status" value="1"/>
</dbReference>